<dbReference type="OrthoDB" id="6717945at2"/>
<feature type="signal peptide" evidence="2">
    <location>
        <begin position="1"/>
        <end position="25"/>
    </location>
</feature>
<evidence type="ECO:0000313" key="4">
    <source>
        <dbReference type="Proteomes" id="UP000031501"/>
    </source>
</evidence>
<organism evidence="3 4">
    <name type="scientific">Streptomyces pluripotens</name>
    <dbReference type="NCBI Taxonomy" id="1355015"/>
    <lineage>
        <taxon>Bacteria</taxon>
        <taxon>Bacillati</taxon>
        <taxon>Actinomycetota</taxon>
        <taxon>Actinomycetes</taxon>
        <taxon>Kitasatosporales</taxon>
        <taxon>Streptomycetaceae</taxon>
        <taxon>Streptomyces</taxon>
    </lineage>
</organism>
<evidence type="ECO:0008006" key="5">
    <source>
        <dbReference type="Google" id="ProtNLM"/>
    </source>
</evidence>
<evidence type="ECO:0000256" key="1">
    <source>
        <dbReference type="SAM" id="MobiDB-lite"/>
    </source>
</evidence>
<protein>
    <recommendedName>
        <fullName evidence="5">Nuclear transport factor 2 family protein</fullName>
    </recommendedName>
</protein>
<dbReference type="EMBL" id="CP022433">
    <property type="protein sequence ID" value="ASN23731.1"/>
    <property type="molecule type" value="Genomic_DNA"/>
</dbReference>
<dbReference type="STRING" id="1355015.LK06_005375"/>
<keyword evidence="2" id="KW-0732">Signal</keyword>
<dbReference type="KEGG" id="splu:LK06_005375"/>
<name>A0A221NUS9_9ACTN</name>
<accession>A0A221NUS9</accession>
<feature type="region of interest" description="Disordered" evidence="1">
    <location>
        <begin position="30"/>
        <end position="54"/>
    </location>
</feature>
<dbReference type="Proteomes" id="UP000031501">
    <property type="component" value="Chromosome"/>
</dbReference>
<proteinExistence type="predicted"/>
<dbReference type="AlphaFoldDB" id="A0A221NUS9"/>
<feature type="chain" id="PRO_5011307358" description="Nuclear transport factor 2 family protein" evidence="2">
    <location>
        <begin position="26"/>
        <end position="188"/>
    </location>
</feature>
<reference evidence="3 4" key="1">
    <citation type="submission" date="2017-07" db="EMBL/GenBank/DDBJ databases">
        <title>Genome sequence of Streptomyces pluripotens MUSC 137T.</title>
        <authorList>
            <person name="Ser H.-L."/>
            <person name="Lee L.-H."/>
        </authorList>
    </citation>
    <scope>NUCLEOTIDE SEQUENCE [LARGE SCALE GENOMIC DNA]</scope>
    <source>
        <strain evidence="3 4">MUSC 137</strain>
    </source>
</reference>
<evidence type="ECO:0000256" key="2">
    <source>
        <dbReference type="SAM" id="SignalP"/>
    </source>
</evidence>
<dbReference type="RefSeq" id="WP_052269869.1">
    <property type="nucleotide sequence ID" value="NZ_CP021080.1"/>
</dbReference>
<sequence length="188" mass="19715">MSWMSWPRRSLVALAACVLLPLAAAGCGGGEAHGRRGGAPSPSPAGKVLDGTDDTGRHLREVARENAPEVAVEVSPGSTGGWDVRLAFRRFRCSAPGAQPVAATGRGFALLFVDGRQIARLRTQRYHLPDRLVSRGTHHVTARLYADDATVWAVHGKPVESTADITVSDARADTGRPSAGTTTAVAGE</sequence>
<evidence type="ECO:0000313" key="3">
    <source>
        <dbReference type="EMBL" id="ASN23731.1"/>
    </source>
</evidence>
<gene>
    <name evidence="3" type="ORF">LK07_06470</name>
</gene>
<keyword evidence="4" id="KW-1185">Reference proteome</keyword>